<evidence type="ECO:0000256" key="5">
    <source>
        <dbReference type="ARBA" id="ARBA00023157"/>
    </source>
</evidence>
<dbReference type="EMBL" id="MNAD01001225">
    <property type="protein sequence ID" value="OJT07045.1"/>
    <property type="molecule type" value="Genomic_DNA"/>
</dbReference>
<feature type="chain" id="PRO_5013988643" description="Hydrophobin" evidence="6">
    <location>
        <begin position="21"/>
        <end position="106"/>
    </location>
</feature>
<dbReference type="SMART" id="SM00075">
    <property type="entry name" value="HYDRO"/>
    <property type="match status" value="1"/>
</dbReference>
<dbReference type="OMA" id="VNINCLP"/>
<keyword evidence="8" id="KW-1185">Reference proteome</keyword>
<dbReference type="GO" id="GO:0005199">
    <property type="term" value="F:structural constituent of cell wall"/>
    <property type="evidence" value="ECO:0007669"/>
    <property type="project" value="InterPro"/>
</dbReference>
<dbReference type="CDD" id="cd23507">
    <property type="entry name" value="hydrophobin_I"/>
    <property type="match status" value="1"/>
</dbReference>
<comment type="subcellular location">
    <subcellularLocation>
        <location evidence="1 6">Secreted</location>
        <location evidence="1 6">Cell wall</location>
    </subcellularLocation>
</comment>
<evidence type="ECO:0000313" key="8">
    <source>
        <dbReference type="Proteomes" id="UP000184267"/>
    </source>
</evidence>
<dbReference type="GO" id="GO:0009277">
    <property type="term" value="C:fungal-type cell wall"/>
    <property type="evidence" value="ECO:0007669"/>
    <property type="project" value="InterPro"/>
</dbReference>
<comment type="similarity">
    <text evidence="2 6">Belongs to the fungal hydrophobin family.</text>
</comment>
<evidence type="ECO:0000256" key="6">
    <source>
        <dbReference type="RuleBase" id="RU365009"/>
    </source>
</evidence>
<organism evidence="7 8">
    <name type="scientific">Trametes pubescens</name>
    <name type="common">White-rot fungus</name>
    <dbReference type="NCBI Taxonomy" id="154538"/>
    <lineage>
        <taxon>Eukaryota</taxon>
        <taxon>Fungi</taxon>
        <taxon>Dikarya</taxon>
        <taxon>Basidiomycota</taxon>
        <taxon>Agaricomycotina</taxon>
        <taxon>Agaricomycetes</taxon>
        <taxon>Polyporales</taxon>
        <taxon>Polyporaceae</taxon>
        <taxon>Trametes</taxon>
    </lineage>
</organism>
<keyword evidence="4 6" id="KW-0964">Secreted</keyword>
<dbReference type="InterPro" id="IPR001338">
    <property type="entry name" value="Class_I_Hydrophobin"/>
</dbReference>
<evidence type="ECO:0000313" key="7">
    <source>
        <dbReference type="EMBL" id="OJT07045.1"/>
    </source>
</evidence>
<dbReference type="Pfam" id="PF01185">
    <property type="entry name" value="Hydrophobin"/>
    <property type="match status" value="1"/>
</dbReference>
<dbReference type="AlphaFoldDB" id="A0A1M2VHG8"/>
<keyword evidence="6" id="KW-0732">Signal</keyword>
<keyword evidence="3 6" id="KW-0134">Cell wall</keyword>
<comment type="caution">
    <text evidence="7">The sequence shown here is derived from an EMBL/GenBank/DDBJ whole genome shotgun (WGS) entry which is preliminary data.</text>
</comment>
<evidence type="ECO:0000256" key="2">
    <source>
        <dbReference type="ARBA" id="ARBA00010446"/>
    </source>
</evidence>
<dbReference type="OrthoDB" id="4225815at2759"/>
<reference evidence="7 8" key="1">
    <citation type="submission" date="2016-10" db="EMBL/GenBank/DDBJ databases">
        <title>Genome sequence of the basidiomycete white-rot fungus Trametes pubescens.</title>
        <authorList>
            <person name="Makela M.R."/>
            <person name="Granchi Z."/>
            <person name="Peng M."/>
            <person name="De Vries R.P."/>
            <person name="Grigoriev I."/>
            <person name="Riley R."/>
            <person name="Hilden K."/>
        </authorList>
    </citation>
    <scope>NUCLEOTIDE SEQUENCE [LARGE SCALE GENOMIC DNA]</scope>
    <source>
        <strain evidence="7 8">FBCC735</strain>
    </source>
</reference>
<sequence>MMYSCLTAFVLGALPILAAATPLETRGGKCSTGPIQCCNQVQKATDPTASALLSLLGVVVQGVDVLVGLDCSPISVVGIASGNSCNAHAVCCENNDLVSVADRWVH</sequence>
<keyword evidence="5 6" id="KW-1015">Disulfide bond</keyword>
<protein>
    <recommendedName>
        <fullName evidence="6">Hydrophobin</fullName>
    </recommendedName>
</protein>
<evidence type="ECO:0000256" key="1">
    <source>
        <dbReference type="ARBA" id="ARBA00004191"/>
    </source>
</evidence>
<gene>
    <name evidence="7" type="ORF">TRAPUB_2076</name>
</gene>
<accession>A0A1M2VHG8</accession>
<evidence type="ECO:0000256" key="3">
    <source>
        <dbReference type="ARBA" id="ARBA00022512"/>
    </source>
</evidence>
<evidence type="ECO:0000256" key="4">
    <source>
        <dbReference type="ARBA" id="ARBA00022525"/>
    </source>
</evidence>
<dbReference type="Proteomes" id="UP000184267">
    <property type="component" value="Unassembled WGS sequence"/>
</dbReference>
<name>A0A1M2VHG8_TRAPU</name>
<proteinExistence type="inferred from homology"/>
<feature type="signal peptide" evidence="6">
    <location>
        <begin position="1"/>
        <end position="20"/>
    </location>
</feature>
<dbReference type="STRING" id="154538.A0A1M2VHG8"/>